<accession>A0A1D3JHC7</accession>
<keyword evidence="1" id="KW-0472">Membrane</keyword>
<dbReference type="AlphaFoldDB" id="A0A1D3JHC7"/>
<evidence type="ECO:0000313" key="2">
    <source>
        <dbReference type="EMBL" id="SBT85771.1"/>
    </source>
</evidence>
<keyword evidence="3" id="KW-1185">Reference proteome</keyword>
<feature type="transmembrane region" description="Helical" evidence="1">
    <location>
        <begin position="204"/>
        <end position="224"/>
    </location>
</feature>
<evidence type="ECO:0000313" key="3">
    <source>
        <dbReference type="Proteomes" id="UP000219813"/>
    </source>
</evidence>
<feature type="transmembrane region" description="Helical" evidence="1">
    <location>
        <begin position="173"/>
        <end position="192"/>
    </location>
</feature>
<protein>
    <submittedName>
        <fullName evidence="2">Uncharacterized protein</fullName>
    </submittedName>
</protein>
<gene>
    <name evidence="2" type="primary">PmUG01_00057800</name>
    <name evidence="2" type="ORF">PMUG01_00057800</name>
</gene>
<evidence type="ECO:0000256" key="1">
    <source>
        <dbReference type="SAM" id="Phobius"/>
    </source>
</evidence>
<organism evidence="2 3">
    <name type="scientific">Plasmodium malariae</name>
    <dbReference type="NCBI Taxonomy" id="5858"/>
    <lineage>
        <taxon>Eukaryota</taxon>
        <taxon>Sar</taxon>
        <taxon>Alveolata</taxon>
        <taxon>Apicomplexa</taxon>
        <taxon>Aconoidasida</taxon>
        <taxon>Haemosporida</taxon>
        <taxon>Plasmodiidae</taxon>
        <taxon>Plasmodium</taxon>
        <taxon>Plasmodium (Plasmodium)</taxon>
    </lineage>
</organism>
<name>A0A1D3JHC7_PLAMA</name>
<sequence>MNRKNIRVLNSKVTDFSRINSGISSKKKINLNNSSGIKVSRLLHGHTYKDYEYSDFNLNDIFHKNYQNSYDSLKSKYNFDSSNDSLKSSRIFAGSNDSLYSVYYPDETKGELKEKPIQTKSYKLERKDKSSGITDYLMKLNGKYEKILGKLLGFEHIEINEFTGKPVENKKELALKVFTPILLFPIISIIIMTKLLGLIMKNNIWLIIFGSIAFISVSIFYFIFKFFKIINKDFKNFSNSLIEDLALHSNNKSKKNLLKYLI</sequence>
<dbReference type="GeneID" id="39866041"/>
<dbReference type="RefSeq" id="XP_028859099.1">
    <property type="nucleotide sequence ID" value="XM_029004788.1"/>
</dbReference>
<dbReference type="Proteomes" id="UP000219813">
    <property type="component" value="Unassembled WGS sequence"/>
</dbReference>
<dbReference type="EMBL" id="FLRL01000024">
    <property type="protein sequence ID" value="SBT85771.1"/>
    <property type="molecule type" value="Genomic_DNA"/>
</dbReference>
<proteinExistence type="predicted"/>
<dbReference type="VEuPathDB" id="PlasmoDB:PmUG01_00057800"/>
<keyword evidence="1" id="KW-1133">Transmembrane helix</keyword>
<keyword evidence="1" id="KW-0812">Transmembrane</keyword>
<reference evidence="2 3" key="1">
    <citation type="submission" date="2016-06" db="EMBL/GenBank/DDBJ databases">
        <authorList>
            <consortium name="Pathogen Informatics"/>
        </authorList>
    </citation>
    <scope>NUCLEOTIDE SEQUENCE [LARGE SCALE GENOMIC DNA]</scope>
</reference>
<dbReference type="KEGG" id="pmal:PMUG01_00057800"/>